<feature type="domain" description="Major facilitator superfamily (MFS) profile" evidence="6">
    <location>
        <begin position="16"/>
        <end position="449"/>
    </location>
</feature>
<evidence type="ECO:0000313" key="7">
    <source>
        <dbReference type="EMBL" id="TKI04493.1"/>
    </source>
</evidence>
<feature type="transmembrane region" description="Helical" evidence="5">
    <location>
        <begin position="107"/>
        <end position="130"/>
    </location>
</feature>
<feature type="transmembrane region" description="Helical" evidence="5">
    <location>
        <begin position="208"/>
        <end position="226"/>
    </location>
</feature>
<reference evidence="7 8" key="1">
    <citation type="submission" date="2019-04" db="EMBL/GenBank/DDBJ databases">
        <authorList>
            <person name="Li M."/>
            <person name="Gao C."/>
        </authorList>
    </citation>
    <scope>NUCLEOTIDE SEQUENCE [LARGE SCALE GENOMIC DNA]</scope>
    <source>
        <strain evidence="7 8">BGMRC 2031</strain>
    </source>
</reference>
<feature type="transmembrane region" description="Helical" evidence="5">
    <location>
        <begin position="426"/>
        <end position="448"/>
    </location>
</feature>
<gene>
    <name evidence="7" type="ORF">FCN80_17890</name>
</gene>
<comment type="subcellular location">
    <subcellularLocation>
        <location evidence="1">Membrane</location>
        <topology evidence="1">Multi-pass membrane protein</topology>
    </subcellularLocation>
</comment>
<dbReference type="PRINTS" id="PR01036">
    <property type="entry name" value="TCRTETB"/>
</dbReference>
<feature type="transmembrane region" description="Helical" evidence="5">
    <location>
        <begin position="232"/>
        <end position="251"/>
    </location>
</feature>
<dbReference type="PROSITE" id="PS50850">
    <property type="entry name" value="MFS"/>
    <property type="match status" value="1"/>
</dbReference>
<feature type="transmembrane region" description="Helical" evidence="5">
    <location>
        <begin position="169"/>
        <end position="187"/>
    </location>
</feature>
<dbReference type="Gene3D" id="1.20.1720.10">
    <property type="entry name" value="Multidrug resistance protein D"/>
    <property type="match status" value="1"/>
</dbReference>
<dbReference type="Proteomes" id="UP000305202">
    <property type="component" value="Unassembled WGS sequence"/>
</dbReference>
<protein>
    <submittedName>
        <fullName evidence="7">MFS transporter</fullName>
    </submittedName>
</protein>
<feature type="transmembrane region" description="Helical" evidence="5">
    <location>
        <begin position="272"/>
        <end position="295"/>
    </location>
</feature>
<dbReference type="CDD" id="cd17321">
    <property type="entry name" value="MFS_MMR_MDR_like"/>
    <property type="match status" value="1"/>
</dbReference>
<dbReference type="SUPFAM" id="SSF103473">
    <property type="entry name" value="MFS general substrate transporter"/>
    <property type="match status" value="1"/>
</dbReference>
<feature type="transmembrane region" description="Helical" evidence="5">
    <location>
        <begin position="142"/>
        <end position="163"/>
    </location>
</feature>
<sequence length="449" mass="46931">MSQFTSIPGRPFQFQTLLVLCAGMFMAILDVNVINIATVAIQSRFNASLSALTWAVDAYNLALSSLMLSAGVFTDRYGARRIWLLGLVVFTGMSVGCGLSGSMDLLIVLRLLQGSGAALFIPASFSLLSLIWPERAARQRAIGLFGGIVAIAAAMGPILGGFLVGCFGWRSLFLINFPMGCYGVMAGRRLLPRSAGGKRTGLDAAGQLLGIATLGGFSYVLIQFPSQEWSKSALPVVCLFSLLGAAAFIAAERRAVSPMLPLAFFRYRAFNLANITGFGINACYFGSLYALSLIMQQQWRYTPLQTGMALLPLAVCLMVGNLLAGRLMSRWGVKKQMVAGLAASALGYAAMLCLTPGITLYAIIAMALLAGGTAFVVPPMTATILAGSTAGTAGTASAIHTAIRQTGSLLGIALAGLTLSQAGSPLTLIMTVSALFHGGLALVIGVFLP</sequence>
<proteinExistence type="predicted"/>
<organism evidence="7 8">
    <name type="scientific">Martelella alba</name>
    <dbReference type="NCBI Taxonomy" id="2590451"/>
    <lineage>
        <taxon>Bacteria</taxon>
        <taxon>Pseudomonadati</taxon>
        <taxon>Pseudomonadota</taxon>
        <taxon>Alphaproteobacteria</taxon>
        <taxon>Hyphomicrobiales</taxon>
        <taxon>Aurantimonadaceae</taxon>
        <taxon>Martelella</taxon>
    </lineage>
</organism>
<feature type="transmembrane region" description="Helical" evidence="5">
    <location>
        <begin position="345"/>
        <end position="370"/>
    </location>
</feature>
<dbReference type="InterPro" id="IPR036259">
    <property type="entry name" value="MFS_trans_sf"/>
</dbReference>
<dbReference type="Pfam" id="PF07690">
    <property type="entry name" value="MFS_1"/>
    <property type="match status" value="2"/>
</dbReference>
<keyword evidence="8" id="KW-1185">Reference proteome</keyword>
<dbReference type="InterPro" id="IPR011701">
    <property type="entry name" value="MFS"/>
</dbReference>
<name>A0ABY2SK45_9HYPH</name>
<evidence type="ECO:0000256" key="3">
    <source>
        <dbReference type="ARBA" id="ARBA00022989"/>
    </source>
</evidence>
<dbReference type="InterPro" id="IPR020846">
    <property type="entry name" value="MFS_dom"/>
</dbReference>
<dbReference type="RefSeq" id="WP_136991534.1">
    <property type="nucleotide sequence ID" value="NZ_SZPQ01000028.1"/>
</dbReference>
<dbReference type="EMBL" id="SZPQ01000028">
    <property type="protein sequence ID" value="TKI04493.1"/>
    <property type="molecule type" value="Genomic_DNA"/>
</dbReference>
<feature type="transmembrane region" description="Helical" evidence="5">
    <location>
        <begin position="307"/>
        <end position="324"/>
    </location>
</feature>
<dbReference type="Gene3D" id="1.20.1250.20">
    <property type="entry name" value="MFS general substrate transporter like domains"/>
    <property type="match status" value="1"/>
</dbReference>
<evidence type="ECO:0000256" key="5">
    <source>
        <dbReference type="SAM" id="Phobius"/>
    </source>
</evidence>
<evidence type="ECO:0000313" key="8">
    <source>
        <dbReference type="Proteomes" id="UP000305202"/>
    </source>
</evidence>
<dbReference type="PANTHER" id="PTHR42718">
    <property type="entry name" value="MAJOR FACILITATOR SUPERFAMILY MULTIDRUG TRANSPORTER MFSC"/>
    <property type="match status" value="1"/>
</dbReference>
<keyword evidence="4 5" id="KW-0472">Membrane</keyword>
<dbReference type="PANTHER" id="PTHR42718:SF40">
    <property type="entry name" value="METHYLENOMYCIN A RESISTANCE PROTEIN"/>
    <property type="match status" value="1"/>
</dbReference>
<comment type="caution">
    <text evidence="7">The sequence shown here is derived from an EMBL/GenBank/DDBJ whole genome shotgun (WGS) entry which is preliminary data.</text>
</comment>
<keyword evidence="2 5" id="KW-0812">Transmembrane</keyword>
<evidence type="ECO:0000256" key="2">
    <source>
        <dbReference type="ARBA" id="ARBA00022692"/>
    </source>
</evidence>
<accession>A0ABY2SK45</accession>
<feature type="transmembrane region" description="Helical" evidence="5">
    <location>
        <begin position="49"/>
        <end position="70"/>
    </location>
</feature>
<feature type="transmembrane region" description="Helical" evidence="5">
    <location>
        <begin position="82"/>
        <end position="101"/>
    </location>
</feature>
<keyword evidence="3 5" id="KW-1133">Transmembrane helix</keyword>
<evidence type="ECO:0000256" key="4">
    <source>
        <dbReference type="ARBA" id="ARBA00023136"/>
    </source>
</evidence>
<evidence type="ECO:0000259" key="6">
    <source>
        <dbReference type="PROSITE" id="PS50850"/>
    </source>
</evidence>
<evidence type="ECO:0000256" key="1">
    <source>
        <dbReference type="ARBA" id="ARBA00004141"/>
    </source>
</evidence>